<proteinExistence type="predicted"/>
<evidence type="ECO:0000259" key="1">
    <source>
        <dbReference type="Pfam" id="PF13968"/>
    </source>
</evidence>
<dbReference type="Proteomes" id="UP000594261">
    <property type="component" value="Chromosome 3"/>
</dbReference>
<protein>
    <recommendedName>
        <fullName evidence="1">DUF4220 domain-containing protein</fullName>
    </recommendedName>
</protein>
<reference evidence="2" key="2">
    <citation type="submission" date="2021-01" db="UniProtKB">
        <authorList>
            <consortium name="EnsemblPlants"/>
        </authorList>
    </citation>
    <scope>IDENTIFICATION</scope>
</reference>
<evidence type="ECO:0000313" key="3">
    <source>
        <dbReference type="Proteomes" id="UP000594261"/>
    </source>
</evidence>
<feature type="domain" description="DUF4220" evidence="1">
    <location>
        <begin position="10"/>
        <end position="121"/>
    </location>
</feature>
<reference evidence="2 3" key="1">
    <citation type="journal article" date="2016" name="G3 (Bethesda)">
        <title>First Draft Assembly and Annotation of the Genome of a California Endemic Oak Quercus lobata Nee (Fagaceae).</title>
        <authorList>
            <person name="Sork V.L."/>
            <person name="Fitz-Gibbon S.T."/>
            <person name="Puiu D."/>
            <person name="Crepeau M."/>
            <person name="Gugger P.F."/>
            <person name="Sherman R."/>
            <person name="Stevens K."/>
            <person name="Langley C.H."/>
            <person name="Pellegrini M."/>
            <person name="Salzberg S.L."/>
        </authorList>
    </citation>
    <scope>NUCLEOTIDE SEQUENCE [LARGE SCALE GENOMIC DNA]</scope>
    <source>
        <strain evidence="2 3">cv. SW786</strain>
    </source>
</reference>
<dbReference type="EnsemblPlants" id="QL03p005337:mrna">
    <property type="protein sequence ID" value="QL03p005337:mrna"/>
    <property type="gene ID" value="QL03p005337"/>
</dbReference>
<evidence type="ECO:0000313" key="2">
    <source>
        <dbReference type="EnsemblPlants" id="QL03p005337:mrna"/>
    </source>
</evidence>
<dbReference type="InterPro" id="IPR025315">
    <property type="entry name" value="DUF4220"/>
</dbReference>
<dbReference type="InParanoid" id="A0A7N2L4J1"/>
<dbReference type="Gramene" id="QL03p005337:mrna">
    <property type="protein sequence ID" value="QL03p005337:mrna"/>
    <property type="gene ID" value="QL03p005337"/>
</dbReference>
<dbReference type="EMBL" id="LRBV02000003">
    <property type="status" value="NOT_ANNOTATED_CDS"/>
    <property type="molecule type" value="Genomic_DNA"/>
</dbReference>
<organism evidence="2 3">
    <name type="scientific">Quercus lobata</name>
    <name type="common">Valley oak</name>
    <dbReference type="NCBI Taxonomy" id="97700"/>
    <lineage>
        <taxon>Eukaryota</taxon>
        <taxon>Viridiplantae</taxon>
        <taxon>Streptophyta</taxon>
        <taxon>Embryophyta</taxon>
        <taxon>Tracheophyta</taxon>
        <taxon>Spermatophyta</taxon>
        <taxon>Magnoliopsida</taxon>
        <taxon>eudicotyledons</taxon>
        <taxon>Gunneridae</taxon>
        <taxon>Pentapetalae</taxon>
        <taxon>rosids</taxon>
        <taxon>fabids</taxon>
        <taxon>Fagales</taxon>
        <taxon>Fagaceae</taxon>
        <taxon>Quercus</taxon>
    </lineage>
</organism>
<name>A0A7N2L4J1_QUELO</name>
<accession>A0A7N2L4J1</accession>
<dbReference type="AlphaFoldDB" id="A0A7N2L4J1"/>
<sequence>MGTFPIINVHQNRLWIPTLLLLLAGTIKYSERTIALYLASSDSFGTSVLKEPNPGPNYERLMRTYSHYEASNVPVQFVLSDEKKSDYLTYNVEEGFLTDMEHLRYAHRFANMHKGLIVNSCLAPMSMGRVEISSPEEIQKKH</sequence>
<dbReference type="Pfam" id="PF13968">
    <property type="entry name" value="DUF4220"/>
    <property type="match status" value="1"/>
</dbReference>
<keyword evidence="3" id="KW-1185">Reference proteome</keyword>